<protein>
    <submittedName>
        <fullName evidence="2">Sulfatase-like hydrolase/transferase</fullName>
    </submittedName>
</protein>
<evidence type="ECO:0000313" key="3">
    <source>
        <dbReference type="Proteomes" id="UP001176891"/>
    </source>
</evidence>
<dbReference type="Proteomes" id="UP001176891">
    <property type="component" value="Unassembled WGS sequence"/>
</dbReference>
<dbReference type="SUPFAM" id="SSF53649">
    <property type="entry name" value="Alkaline phosphatase-like"/>
    <property type="match status" value="1"/>
</dbReference>
<dbReference type="PANTHER" id="PTHR43751:SF1">
    <property type="entry name" value="SULFATASE ATSG-RELATED"/>
    <property type="match status" value="1"/>
</dbReference>
<dbReference type="InterPro" id="IPR000917">
    <property type="entry name" value="Sulfatase_N"/>
</dbReference>
<feature type="domain" description="Sulfatase N-terminal" evidence="1">
    <location>
        <begin position="24"/>
        <end position="382"/>
    </location>
</feature>
<dbReference type="InterPro" id="IPR017850">
    <property type="entry name" value="Alkaline_phosphatase_core_sf"/>
</dbReference>
<sequence>MKKYLHLVFVLLCKLNTFGQTEKPNIIFILTDDQRYDMLGCTGNDLIQTPHIDSIAAQGTLFTNAHVTSAICTPSRASIFLSQFERKHGVNFNSGTSVSNEAWEQAYPVVLRKHGYYTGYIGKNHVPVGKEGYQTGYMEQTFDYWYAGHKHLGFYPKGRHSIFKAANSDTQIEILDEGVTDFFSNEHKLEGAKHFIDERPSDKPFFLNICFNLPHDAGAGTMRMLETDPDIYKTLYRDLDIPLPKNYVEHEHIVTPKLPPSIHFAEEIQTGYSYTKKPDEVKERTIRQMQAVTGIDKLVGNLRATLKENNLDGNTIIIFSSDHGLFMGEYGLGGKSLCYEICTHVPLIVYNPIIKPKARGQKNDQLVQSIDIAPTILSYAGIEKPDSFQGKDLSFIINGKDKPVRDFLYTENLWSTQFGNPRCESVQDKTWKYIRYYKNENLRASAKIAAAKMLDIPMGEMLYKQHDPDIALYRTFIENPLKGEPAVYEELYNLKEDSGELKNIAGDAKYRLKLEEMRKIWAEKIKYARGEGNPKVYRYTKDSSLED</sequence>
<evidence type="ECO:0000313" key="2">
    <source>
        <dbReference type="EMBL" id="MDO5986573.1"/>
    </source>
</evidence>
<reference evidence="2" key="1">
    <citation type="submission" date="2023-07" db="EMBL/GenBank/DDBJ databases">
        <title>Two novel species in the genus Flavivirga.</title>
        <authorList>
            <person name="Kwon K."/>
        </authorList>
    </citation>
    <scope>NUCLEOTIDE SEQUENCE</scope>
    <source>
        <strain evidence="2">KACC 14157</strain>
    </source>
</reference>
<dbReference type="Gene3D" id="3.40.720.10">
    <property type="entry name" value="Alkaline Phosphatase, subunit A"/>
    <property type="match status" value="2"/>
</dbReference>
<dbReference type="PANTHER" id="PTHR43751">
    <property type="entry name" value="SULFATASE"/>
    <property type="match status" value="1"/>
</dbReference>
<dbReference type="EMBL" id="JAUOEM010000001">
    <property type="protein sequence ID" value="MDO5986573.1"/>
    <property type="molecule type" value="Genomic_DNA"/>
</dbReference>
<proteinExistence type="predicted"/>
<gene>
    <name evidence="2" type="ORF">Q4Q39_04050</name>
</gene>
<evidence type="ECO:0000259" key="1">
    <source>
        <dbReference type="Pfam" id="PF00884"/>
    </source>
</evidence>
<dbReference type="RefSeq" id="WP_303281085.1">
    <property type="nucleotide sequence ID" value="NZ_BAABCZ010000016.1"/>
</dbReference>
<accession>A0ABT8WYM7</accession>
<dbReference type="InterPro" id="IPR052701">
    <property type="entry name" value="GAG_Ulvan_Degrading_Sulfatases"/>
</dbReference>
<dbReference type="Pfam" id="PF00884">
    <property type="entry name" value="Sulfatase"/>
    <property type="match status" value="1"/>
</dbReference>
<name>A0ABT8WYM7_9FLAO</name>
<keyword evidence="3" id="KW-1185">Reference proteome</keyword>
<comment type="caution">
    <text evidence="2">The sequence shown here is derived from an EMBL/GenBank/DDBJ whole genome shotgun (WGS) entry which is preliminary data.</text>
</comment>
<organism evidence="2 3">
    <name type="scientific">Flavivirga amylovorans</name>
    <dbReference type="NCBI Taxonomy" id="870486"/>
    <lineage>
        <taxon>Bacteria</taxon>
        <taxon>Pseudomonadati</taxon>
        <taxon>Bacteroidota</taxon>
        <taxon>Flavobacteriia</taxon>
        <taxon>Flavobacteriales</taxon>
        <taxon>Flavobacteriaceae</taxon>
        <taxon>Flavivirga</taxon>
    </lineage>
</organism>